<evidence type="ECO:0000256" key="1">
    <source>
        <dbReference type="PROSITE-ProRule" id="PRU00042"/>
    </source>
</evidence>
<evidence type="ECO:0000259" key="3">
    <source>
        <dbReference type="PROSITE" id="PS50157"/>
    </source>
</evidence>
<feature type="region of interest" description="Disordered" evidence="2">
    <location>
        <begin position="523"/>
        <end position="563"/>
    </location>
</feature>
<feature type="compositionally biased region" description="Polar residues" evidence="2">
    <location>
        <begin position="112"/>
        <end position="125"/>
    </location>
</feature>
<sequence length="665" mass="74966">MHHQAPRSAYNGLSQEKQEHYVKDFDEIVSSRKINLSHWDEPTIVSTAQDESLQGLCEVLPKQKTMSYVSAIRPEKRESLRCDFCGKGFINQSELNNHLEVMHDLDEHLQCSTTQESAGQDSSGHTPEEPHADCGEITIKPRAHNPDDQTIKAVPIPVTAASLNALDTSASEELTESMDGLSISQTCESSPSEMSFADTTYTVDDVDSQTISDVAERDSPGIHEPVRILICLFMKLFLNFSQRFNAGVREHMPFSGGSSHQGLAEREAGSLVSSSVASSQVSGIKRQRDRDDNEDESERKNNKLRRRSEQASPENVLPLACPFNKFNNQIFGVDGGHVYHVCSTFSDVKTAYFKQHLLRTHCMPEYHCDRCGLDCKNPAALRAHRRLDPPCVLKELDKLKIMPEVQDELGLKTRNTIRTDRITYWFRVYDMVFGRQSRIDRGITPFYEGPLHEHLQSFMRFSQVRLPDVIRQARENLGYDPETYNEYEGQLGRQILQEASQSFMTTMRKLQAPNLRERQLQNLASTAPADSREQDVAVKEEPRRIERRQPSNEPSTVEPWPVNVGADLQSTMGAHLHPHMPPRSISLPTRSAAPAPLSAPPAYGYQQQIDPSSYYNLLPSDFEHAPFLTGMEFEAAIEDPDMYGPGNLTQNDLEGYTFVNNPSGN</sequence>
<dbReference type="SMART" id="SM00355">
    <property type="entry name" value="ZnF_C2H2"/>
    <property type="match status" value="2"/>
</dbReference>
<accession>A0ABR0KE15</accession>
<dbReference type="Pfam" id="PF00096">
    <property type="entry name" value="zf-C2H2"/>
    <property type="match status" value="1"/>
</dbReference>
<protein>
    <recommendedName>
        <fullName evidence="3">C2H2-type domain-containing protein</fullName>
    </recommendedName>
</protein>
<evidence type="ECO:0000313" key="4">
    <source>
        <dbReference type="EMBL" id="KAK5094160.1"/>
    </source>
</evidence>
<keyword evidence="1" id="KW-0479">Metal-binding</keyword>
<evidence type="ECO:0000313" key="5">
    <source>
        <dbReference type="Proteomes" id="UP001345013"/>
    </source>
</evidence>
<organism evidence="4 5">
    <name type="scientific">Lithohypha guttulata</name>
    <dbReference type="NCBI Taxonomy" id="1690604"/>
    <lineage>
        <taxon>Eukaryota</taxon>
        <taxon>Fungi</taxon>
        <taxon>Dikarya</taxon>
        <taxon>Ascomycota</taxon>
        <taxon>Pezizomycotina</taxon>
        <taxon>Eurotiomycetes</taxon>
        <taxon>Chaetothyriomycetidae</taxon>
        <taxon>Chaetothyriales</taxon>
        <taxon>Trichomeriaceae</taxon>
        <taxon>Lithohypha</taxon>
    </lineage>
</organism>
<feature type="region of interest" description="Disordered" evidence="2">
    <location>
        <begin position="274"/>
        <end position="311"/>
    </location>
</feature>
<dbReference type="Proteomes" id="UP001345013">
    <property type="component" value="Unassembled WGS sequence"/>
</dbReference>
<feature type="region of interest" description="Disordered" evidence="2">
    <location>
        <begin position="112"/>
        <end position="133"/>
    </location>
</feature>
<dbReference type="InterPro" id="IPR013087">
    <property type="entry name" value="Znf_C2H2_type"/>
</dbReference>
<keyword evidence="1" id="KW-0862">Zinc</keyword>
<dbReference type="PROSITE" id="PS00028">
    <property type="entry name" value="ZINC_FINGER_C2H2_1"/>
    <property type="match status" value="1"/>
</dbReference>
<feature type="compositionally biased region" description="Basic and acidic residues" evidence="2">
    <location>
        <begin position="286"/>
        <end position="301"/>
    </location>
</feature>
<feature type="domain" description="C2H2-type" evidence="3">
    <location>
        <begin position="80"/>
        <end position="108"/>
    </location>
</feature>
<dbReference type="PROSITE" id="PS50157">
    <property type="entry name" value="ZINC_FINGER_C2H2_2"/>
    <property type="match status" value="1"/>
</dbReference>
<gene>
    <name evidence="4" type="ORF">LTR24_003765</name>
</gene>
<reference evidence="4 5" key="1">
    <citation type="submission" date="2023-08" db="EMBL/GenBank/DDBJ databases">
        <title>Black Yeasts Isolated from many extreme environments.</title>
        <authorList>
            <person name="Coleine C."/>
            <person name="Stajich J.E."/>
            <person name="Selbmann L."/>
        </authorList>
    </citation>
    <scope>NUCLEOTIDE SEQUENCE [LARGE SCALE GENOMIC DNA]</scope>
    <source>
        <strain evidence="4 5">CCFEE 5885</strain>
    </source>
</reference>
<keyword evidence="1" id="KW-0863">Zinc-finger</keyword>
<evidence type="ECO:0000256" key="2">
    <source>
        <dbReference type="SAM" id="MobiDB-lite"/>
    </source>
</evidence>
<dbReference type="PANTHER" id="PTHR38166">
    <property type="entry name" value="C2H2-TYPE DOMAIN-CONTAINING PROTEIN-RELATED"/>
    <property type="match status" value="1"/>
</dbReference>
<name>A0ABR0KE15_9EURO</name>
<feature type="compositionally biased region" description="Basic and acidic residues" evidence="2">
    <location>
        <begin position="530"/>
        <end position="550"/>
    </location>
</feature>
<keyword evidence="5" id="KW-1185">Reference proteome</keyword>
<proteinExistence type="predicted"/>
<comment type="caution">
    <text evidence="4">The sequence shown here is derived from an EMBL/GenBank/DDBJ whole genome shotgun (WGS) entry which is preliminary data.</text>
</comment>
<dbReference type="PANTHER" id="PTHR38166:SF1">
    <property type="entry name" value="C2H2-TYPE DOMAIN-CONTAINING PROTEIN"/>
    <property type="match status" value="1"/>
</dbReference>
<dbReference type="EMBL" id="JAVRRG010000036">
    <property type="protein sequence ID" value="KAK5094160.1"/>
    <property type="molecule type" value="Genomic_DNA"/>
</dbReference>